<protein>
    <recommendedName>
        <fullName evidence="4">chorismate synthase</fullName>
        <ecNumber evidence="4">4.2.3.5</ecNumber>
    </recommendedName>
    <alternativeName>
        <fullName evidence="8">5-enolpyruvylshikimate-3-phosphate phospholyase</fullName>
    </alternativeName>
</protein>
<organism evidence="10 11">
    <name type="scientific">Imshaugia aleurites</name>
    <dbReference type="NCBI Taxonomy" id="172621"/>
    <lineage>
        <taxon>Eukaryota</taxon>
        <taxon>Fungi</taxon>
        <taxon>Dikarya</taxon>
        <taxon>Ascomycota</taxon>
        <taxon>Pezizomycotina</taxon>
        <taxon>Lecanoromycetes</taxon>
        <taxon>OSLEUM clade</taxon>
        <taxon>Lecanoromycetidae</taxon>
        <taxon>Lecanorales</taxon>
        <taxon>Lecanorineae</taxon>
        <taxon>Parmeliaceae</taxon>
        <taxon>Imshaugia</taxon>
    </lineage>
</organism>
<keyword evidence="5" id="KW-0028">Amino-acid biosynthesis</keyword>
<comment type="caution">
    <text evidence="10">The sequence shown here is derived from an EMBL/GenBank/DDBJ whole genome shotgun (WGS) entry which is preliminary data.</text>
</comment>
<dbReference type="GO" id="GO:0010181">
    <property type="term" value="F:FMN binding"/>
    <property type="evidence" value="ECO:0007669"/>
    <property type="project" value="TreeGrafter"/>
</dbReference>
<dbReference type="SUPFAM" id="SSF103263">
    <property type="entry name" value="Chorismate synthase, AroC"/>
    <property type="match status" value="1"/>
</dbReference>
<dbReference type="NCBIfam" id="TIGR00033">
    <property type="entry name" value="aroC"/>
    <property type="match status" value="1"/>
</dbReference>
<dbReference type="UniPathway" id="UPA00053">
    <property type="reaction ID" value="UER00090"/>
</dbReference>
<dbReference type="HAMAP" id="MF_00300">
    <property type="entry name" value="Chorismate_synth"/>
    <property type="match status" value="1"/>
</dbReference>
<evidence type="ECO:0000256" key="2">
    <source>
        <dbReference type="ARBA" id="ARBA00008014"/>
    </source>
</evidence>
<keyword evidence="11" id="KW-1185">Reference proteome</keyword>
<dbReference type="PROSITE" id="PS00788">
    <property type="entry name" value="CHORISMATE_SYNTHASE_2"/>
    <property type="match status" value="1"/>
</dbReference>
<dbReference type="InterPro" id="IPR000453">
    <property type="entry name" value="Chorismate_synth"/>
</dbReference>
<dbReference type="OrthoDB" id="1721239at2759"/>
<dbReference type="InterPro" id="IPR035904">
    <property type="entry name" value="Chorismate_synth_AroC_sf"/>
</dbReference>
<dbReference type="GO" id="GO:0009073">
    <property type="term" value="P:aromatic amino acid family biosynthetic process"/>
    <property type="evidence" value="ECO:0007669"/>
    <property type="project" value="UniProtKB-KW"/>
</dbReference>
<dbReference type="GO" id="GO:0004107">
    <property type="term" value="F:chorismate synthase activity"/>
    <property type="evidence" value="ECO:0007669"/>
    <property type="project" value="UniProtKB-EC"/>
</dbReference>
<dbReference type="EMBL" id="CAJPDT010000012">
    <property type="protein sequence ID" value="CAF9914050.1"/>
    <property type="molecule type" value="Genomic_DNA"/>
</dbReference>
<dbReference type="FunFam" id="3.60.150.10:FF:000004">
    <property type="entry name" value="Chorismate synthase"/>
    <property type="match status" value="1"/>
</dbReference>
<dbReference type="Gene3D" id="3.60.150.10">
    <property type="entry name" value="Chorismate synthase AroC"/>
    <property type="match status" value="1"/>
</dbReference>
<sequence length="386" mass="41549">MSTFGHVFRVTTAGESHGRSVTAIVDNCPPGLSLTEDDIQPQLTRRRPGQSAISTPRNEFDRVEIQSGTENGLTLGTPIALRVLNEDQRPHDYKTKKMDLYPRPSHADWTYLEKYGIKASSGGGRSSARETIARVAAGAIAEKVLREAHGIEIVAFVSSTGDEFLFPPTPEHPTATTQPGFQKLLETITRKQVDAFQPCRCPDADVSARMVALIEKVRDAHDSIGGVITCVIRNMPAGLGEPCFDKLEAVLAHAMMSIPSTKAFSIGSGFGGCQVRGSRHNDSFLKGTGDREKLHLTTKTNNSGGVQGGISNGAHIYFDVGFKPPATIGQEQTTANYDGQEVVVSSGGRHDPCVVPRAIPIVEAMAALTILDAVLVQRSRTAMMTR</sequence>
<evidence type="ECO:0000256" key="1">
    <source>
        <dbReference type="ARBA" id="ARBA00005044"/>
    </source>
</evidence>
<evidence type="ECO:0000313" key="11">
    <source>
        <dbReference type="Proteomes" id="UP000664534"/>
    </source>
</evidence>
<evidence type="ECO:0000256" key="4">
    <source>
        <dbReference type="ARBA" id="ARBA00013036"/>
    </source>
</evidence>
<dbReference type="AlphaFoldDB" id="A0A8H3IAZ3"/>
<evidence type="ECO:0000256" key="8">
    <source>
        <dbReference type="ARBA" id="ARBA00081432"/>
    </source>
</evidence>
<gene>
    <name evidence="10" type="primary">ARO2</name>
    <name evidence="10" type="ORF">IMSHALPRED_001516</name>
</gene>
<dbReference type="PIRSF" id="PIRSF001456">
    <property type="entry name" value="Chorismate_synth"/>
    <property type="match status" value="1"/>
</dbReference>
<evidence type="ECO:0000313" key="10">
    <source>
        <dbReference type="EMBL" id="CAF9914050.1"/>
    </source>
</evidence>
<evidence type="ECO:0000256" key="9">
    <source>
        <dbReference type="SAM" id="MobiDB-lite"/>
    </source>
</evidence>
<dbReference type="PROSITE" id="PS00789">
    <property type="entry name" value="CHORISMATE_SYNTHASE_3"/>
    <property type="match status" value="1"/>
</dbReference>
<dbReference type="Proteomes" id="UP000664534">
    <property type="component" value="Unassembled WGS sequence"/>
</dbReference>
<dbReference type="NCBIfam" id="NF003793">
    <property type="entry name" value="PRK05382.1"/>
    <property type="match status" value="1"/>
</dbReference>
<keyword evidence="6" id="KW-0057">Aromatic amino acid biosynthesis</keyword>
<evidence type="ECO:0000256" key="6">
    <source>
        <dbReference type="ARBA" id="ARBA00023141"/>
    </source>
</evidence>
<feature type="region of interest" description="Disordered" evidence="9">
    <location>
        <begin position="32"/>
        <end position="59"/>
    </location>
</feature>
<dbReference type="GO" id="GO:0009423">
    <property type="term" value="P:chorismate biosynthetic process"/>
    <property type="evidence" value="ECO:0007669"/>
    <property type="project" value="UniProtKB-UniPathway"/>
</dbReference>
<keyword evidence="7" id="KW-0456">Lyase</keyword>
<accession>A0A8H3IAZ3</accession>
<comment type="similarity">
    <text evidence="2">Belongs to the chorismate synthase family.</text>
</comment>
<dbReference type="PANTHER" id="PTHR21085">
    <property type="entry name" value="CHORISMATE SYNTHASE"/>
    <property type="match status" value="1"/>
</dbReference>
<name>A0A8H3IAZ3_9LECA</name>
<dbReference type="GO" id="GO:0005829">
    <property type="term" value="C:cytosol"/>
    <property type="evidence" value="ECO:0007669"/>
    <property type="project" value="TreeGrafter"/>
</dbReference>
<evidence type="ECO:0000256" key="5">
    <source>
        <dbReference type="ARBA" id="ARBA00022605"/>
    </source>
</evidence>
<comment type="pathway">
    <text evidence="1">Metabolic intermediate biosynthesis; chorismate biosynthesis; chorismate from D-erythrose 4-phosphate and phosphoenolpyruvate: step 7/7.</text>
</comment>
<comment type="subunit">
    <text evidence="3">Homotetramer.</text>
</comment>
<evidence type="ECO:0000256" key="7">
    <source>
        <dbReference type="ARBA" id="ARBA00023239"/>
    </source>
</evidence>
<reference evidence="10" key="1">
    <citation type="submission" date="2021-03" db="EMBL/GenBank/DDBJ databases">
        <authorList>
            <person name="Tagirdzhanova G."/>
        </authorList>
    </citation>
    <scope>NUCLEOTIDE SEQUENCE</scope>
</reference>
<dbReference type="PANTHER" id="PTHR21085:SF0">
    <property type="entry name" value="CHORISMATE SYNTHASE"/>
    <property type="match status" value="1"/>
</dbReference>
<dbReference type="EC" id="4.2.3.5" evidence="4"/>
<dbReference type="Pfam" id="PF01264">
    <property type="entry name" value="Chorismate_synt"/>
    <property type="match status" value="1"/>
</dbReference>
<dbReference type="CDD" id="cd07304">
    <property type="entry name" value="Chorismate_synthase"/>
    <property type="match status" value="1"/>
</dbReference>
<dbReference type="GO" id="GO:0008652">
    <property type="term" value="P:amino acid biosynthetic process"/>
    <property type="evidence" value="ECO:0007669"/>
    <property type="project" value="UniProtKB-KW"/>
</dbReference>
<proteinExistence type="inferred from homology"/>
<dbReference type="InterPro" id="IPR020541">
    <property type="entry name" value="Chorismate_synthase_CS"/>
</dbReference>
<evidence type="ECO:0000256" key="3">
    <source>
        <dbReference type="ARBA" id="ARBA00011881"/>
    </source>
</evidence>